<dbReference type="Gene3D" id="3.40.630.30">
    <property type="match status" value="2"/>
</dbReference>
<evidence type="ECO:0000259" key="1">
    <source>
        <dbReference type="PROSITE" id="PS51186"/>
    </source>
</evidence>
<gene>
    <name evidence="2" type="ORF">N5P18_13180</name>
</gene>
<dbReference type="SUPFAM" id="SSF55729">
    <property type="entry name" value="Acyl-CoA N-acyltransferases (Nat)"/>
    <property type="match status" value="2"/>
</dbReference>
<evidence type="ECO:0000313" key="3">
    <source>
        <dbReference type="Proteomes" id="UP001381003"/>
    </source>
</evidence>
<organism evidence="2 3">
    <name type="scientific">Janibacter terrae</name>
    <dbReference type="NCBI Taxonomy" id="103817"/>
    <lineage>
        <taxon>Bacteria</taxon>
        <taxon>Bacillati</taxon>
        <taxon>Actinomycetota</taxon>
        <taxon>Actinomycetes</taxon>
        <taxon>Micrococcales</taxon>
        <taxon>Intrasporangiaceae</taxon>
        <taxon>Janibacter</taxon>
    </lineage>
</organism>
<dbReference type="InterPro" id="IPR000182">
    <property type="entry name" value="GNAT_dom"/>
</dbReference>
<proteinExistence type="predicted"/>
<dbReference type="Proteomes" id="UP001381003">
    <property type="component" value="Chromosome"/>
</dbReference>
<dbReference type="Pfam" id="PF13302">
    <property type="entry name" value="Acetyltransf_3"/>
    <property type="match status" value="1"/>
</dbReference>
<name>A0ABZ2FDM8_9MICO</name>
<protein>
    <submittedName>
        <fullName evidence="2">GNAT family N-acetyltransferase</fullName>
    </submittedName>
</protein>
<accession>A0ABZ2FDM8</accession>
<evidence type="ECO:0000313" key="2">
    <source>
        <dbReference type="EMBL" id="WWF04628.1"/>
    </source>
</evidence>
<dbReference type="InterPro" id="IPR016181">
    <property type="entry name" value="Acyl_CoA_acyltransferase"/>
</dbReference>
<sequence length="329" mass="35284">MTAVLPPPRSITTAGFGLRAPVVGDARLVADLMGDPEAVERAAEIVRGWRAHWDEHGYGAWVVEDGAGTRAGFVGLRAHAEFIRMTIRVLEREGGEDLAARSLRAAVAHALEWLPDLPLRMRVAPDDLATKLVAESAGMMHVAELDHTVAGEEWQVLELPYLRVAERIPARAREAMLDMWVAVNDAGGAVGFLPGASREDVSAVLDGYESRLERGDTVCVALNSPLGDLLGFGFVVGSTGALMAHGATLERVMTDPGRRGTNHGALLMAGLHRTARDRGFELVTLDYRGGTGLGEFYTRYGYAEVGRVPGAVRVAPGDDRDGVIMARSL</sequence>
<dbReference type="EMBL" id="CP104874">
    <property type="protein sequence ID" value="WWF04628.1"/>
    <property type="molecule type" value="Genomic_DNA"/>
</dbReference>
<reference evidence="2 3" key="1">
    <citation type="submission" date="2022-09" db="EMBL/GenBank/DDBJ databases">
        <title>Complete genome sequence of Janibacter terrae strain COS04-44, PCL-degrading bacteria isolated from oil spilled coast.</title>
        <authorList>
            <person name="Park H."/>
            <person name="Kim J.Y."/>
            <person name="An S.H."/>
            <person name="Lee C.M."/>
            <person name="Weon H.-Y."/>
        </authorList>
    </citation>
    <scope>NUCLEOTIDE SEQUENCE [LARGE SCALE GENOMIC DNA]</scope>
    <source>
        <strain evidence="2 3">COS04-44</strain>
    </source>
</reference>
<feature type="domain" description="N-acetyltransferase" evidence="1">
    <location>
        <begin position="177"/>
        <end position="329"/>
    </location>
</feature>
<dbReference type="RefSeq" id="WP_338537919.1">
    <property type="nucleotide sequence ID" value="NZ_CP104874.1"/>
</dbReference>
<keyword evidence="3" id="KW-1185">Reference proteome</keyword>
<dbReference type="PROSITE" id="PS51186">
    <property type="entry name" value="GNAT"/>
    <property type="match status" value="1"/>
</dbReference>